<comment type="caution">
    <text evidence="1">The sequence shown here is derived from an EMBL/GenBank/DDBJ whole genome shotgun (WGS) entry which is preliminary data.</text>
</comment>
<protein>
    <submittedName>
        <fullName evidence="1">Uncharacterized protein</fullName>
    </submittedName>
</protein>
<evidence type="ECO:0000313" key="2">
    <source>
        <dbReference type="Proteomes" id="UP000178089"/>
    </source>
</evidence>
<dbReference type="Proteomes" id="UP000178089">
    <property type="component" value="Unassembled WGS sequence"/>
</dbReference>
<dbReference type="EMBL" id="MHRT01000006">
    <property type="protein sequence ID" value="OHA29006.1"/>
    <property type="molecule type" value="Genomic_DNA"/>
</dbReference>
<dbReference type="AlphaFoldDB" id="A0A1G2MYJ5"/>
<reference evidence="1 2" key="1">
    <citation type="journal article" date="2016" name="Nat. Commun.">
        <title>Thousands of microbial genomes shed light on interconnected biogeochemical processes in an aquifer system.</title>
        <authorList>
            <person name="Anantharaman K."/>
            <person name="Brown C.T."/>
            <person name="Hug L.A."/>
            <person name="Sharon I."/>
            <person name="Castelle C.J."/>
            <person name="Probst A.J."/>
            <person name="Thomas B.C."/>
            <person name="Singh A."/>
            <person name="Wilkins M.J."/>
            <person name="Karaoz U."/>
            <person name="Brodie E.L."/>
            <person name="Williams K.H."/>
            <person name="Hubbard S.S."/>
            <person name="Banfield J.F."/>
        </authorList>
    </citation>
    <scope>NUCLEOTIDE SEQUENCE [LARGE SCALE GENOMIC DNA]</scope>
</reference>
<gene>
    <name evidence="1" type="ORF">A3F51_01955</name>
</gene>
<evidence type="ECO:0000313" key="1">
    <source>
        <dbReference type="EMBL" id="OHA29006.1"/>
    </source>
</evidence>
<organism evidence="1 2">
    <name type="scientific">Candidatus Taylorbacteria bacterium RIFCSPHIGHO2_12_FULL_45_16</name>
    <dbReference type="NCBI Taxonomy" id="1802315"/>
    <lineage>
        <taxon>Bacteria</taxon>
        <taxon>Candidatus Tayloriibacteriota</taxon>
    </lineage>
</organism>
<proteinExistence type="predicted"/>
<accession>A0A1G2MYJ5</accession>
<name>A0A1G2MYJ5_9BACT</name>
<sequence length="105" mass="12553">MTLWILIVSLICFDMLYSRAKVAQVARSAVYRKNCQKYFRARKERMEHEELNGVDNAIAHFRLQELIRIEVGALEFLRNYHPRESAYLEIDLRALLRRMDDTVIH</sequence>